<sequence>MGTALLTLLLTLLALAAAVPPASAAPRDDAGDAPADRAVYLAERLRENPVYISDQVPRVAPLSSAPDFRKQAARTGVPTYVVLLPGQTVLSDRQELLAQLHDRLGRDGLYVLLEDGSAGLRAETYGVDVPAEQAARATLYELTYDAGPLQQLTRFVDVLKAGDREAARRARAAAEDDSGSEPERLHPSRTDREDQSFLAGILLTAVPLLVASAGLLLRRSRLGRWVRLRFTLPAAVLAFFVLLVGLPMHYDDTRSSDDPPPSGRDLTARTERVAAALREEALYEDPESARRLSPKQKRSLSRRIEDLRVPVRVAVVPLTLNDESGGDGDYFARQLHRATGEDALYVVAQPDAMRVHVVNYGARLDDGRLYRYTEKIRYGSSTGDDDRPDLYEKLGELVGHIADVPSGPPGKPYLEPLPPDDPVEEDRLPPLYSGGELGGGLTLGAMGAVVLVGCVSAGYAVFGSVRSHRSVSRQTPRTALSGPGASGARNAPAKPGAGWLRRTARRELHTLNEEFREKSGDASPVHRERTWKCLDAATLLLDQEGDGRVDADADAPTLATALVALRAGQAALRAGLSKARKEEAARICSLNPLHGPAAGRSTFSREGQSAARSQPVCARCRTFLSGPGAGESAVNSRLLRLRARRGTPYVPYDQVPGPLSGTGACDITTDHLVDDVLEYLGVH</sequence>
<keyword evidence="2" id="KW-0812">Transmembrane</keyword>
<feature type="transmembrane region" description="Helical" evidence="2">
    <location>
        <begin position="437"/>
        <end position="462"/>
    </location>
</feature>
<dbReference type="RefSeq" id="WP_189039245.1">
    <property type="nucleotide sequence ID" value="NZ_BMMP01000017.1"/>
</dbReference>
<feature type="chain" id="PRO_5047322298" description="DUF4350 domain-containing protein" evidence="3">
    <location>
        <begin position="25"/>
        <end position="683"/>
    </location>
</feature>
<dbReference type="EMBL" id="BMMP01000017">
    <property type="protein sequence ID" value="GGO55714.1"/>
    <property type="molecule type" value="Genomic_DNA"/>
</dbReference>
<protein>
    <recommendedName>
        <fullName evidence="6">DUF4350 domain-containing protein</fullName>
    </recommendedName>
</protein>
<dbReference type="Proteomes" id="UP000631535">
    <property type="component" value="Unassembled WGS sequence"/>
</dbReference>
<evidence type="ECO:0000256" key="3">
    <source>
        <dbReference type="SAM" id="SignalP"/>
    </source>
</evidence>
<feature type="signal peptide" evidence="3">
    <location>
        <begin position="1"/>
        <end position="24"/>
    </location>
</feature>
<evidence type="ECO:0008006" key="6">
    <source>
        <dbReference type="Google" id="ProtNLM"/>
    </source>
</evidence>
<name>A0ABQ2MQB0_9ACTN</name>
<feature type="transmembrane region" description="Helical" evidence="2">
    <location>
        <begin position="230"/>
        <end position="250"/>
    </location>
</feature>
<comment type="caution">
    <text evidence="4">The sequence shown here is derived from an EMBL/GenBank/DDBJ whole genome shotgun (WGS) entry which is preliminary data.</text>
</comment>
<accession>A0ABQ2MQB0</accession>
<gene>
    <name evidence="4" type="ORF">GCM10012287_47630</name>
</gene>
<keyword evidence="2" id="KW-0472">Membrane</keyword>
<evidence type="ECO:0000256" key="2">
    <source>
        <dbReference type="SAM" id="Phobius"/>
    </source>
</evidence>
<evidence type="ECO:0000313" key="4">
    <source>
        <dbReference type="EMBL" id="GGO55714.1"/>
    </source>
</evidence>
<proteinExistence type="predicted"/>
<feature type="transmembrane region" description="Helical" evidence="2">
    <location>
        <begin position="197"/>
        <end position="218"/>
    </location>
</feature>
<evidence type="ECO:0000256" key="1">
    <source>
        <dbReference type="SAM" id="MobiDB-lite"/>
    </source>
</evidence>
<keyword evidence="3" id="KW-0732">Signal</keyword>
<reference evidence="5" key="1">
    <citation type="journal article" date="2019" name="Int. J. Syst. Evol. Microbiol.">
        <title>The Global Catalogue of Microorganisms (GCM) 10K type strain sequencing project: providing services to taxonomists for standard genome sequencing and annotation.</title>
        <authorList>
            <consortium name="The Broad Institute Genomics Platform"/>
            <consortium name="The Broad Institute Genome Sequencing Center for Infectious Disease"/>
            <person name="Wu L."/>
            <person name="Ma J."/>
        </authorList>
    </citation>
    <scope>NUCLEOTIDE SEQUENCE [LARGE SCALE GENOMIC DNA]</scope>
    <source>
        <strain evidence="5">CGMCC 4.7178</strain>
    </source>
</reference>
<keyword evidence="2" id="KW-1133">Transmembrane helix</keyword>
<feature type="region of interest" description="Disordered" evidence="1">
    <location>
        <begin position="470"/>
        <end position="496"/>
    </location>
</feature>
<keyword evidence="5" id="KW-1185">Reference proteome</keyword>
<organism evidence="4 5">
    <name type="scientific">Streptomyces daqingensis</name>
    <dbReference type="NCBI Taxonomy" id="1472640"/>
    <lineage>
        <taxon>Bacteria</taxon>
        <taxon>Bacillati</taxon>
        <taxon>Actinomycetota</taxon>
        <taxon>Actinomycetes</taxon>
        <taxon>Kitasatosporales</taxon>
        <taxon>Streptomycetaceae</taxon>
        <taxon>Streptomyces</taxon>
    </lineage>
</organism>
<feature type="region of interest" description="Disordered" evidence="1">
    <location>
        <begin position="169"/>
        <end position="192"/>
    </location>
</feature>
<evidence type="ECO:0000313" key="5">
    <source>
        <dbReference type="Proteomes" id="UP000631535"/>
    </source>
</evidence>
<feature type="compositionally biased region" description="Basic and acidic residues" evidence="1">
    <location>
        <begin position="181"/>
        <end position="192"/>
    </location>
</feature>